<sequence length="74" mass="7730">MTRVCPVEQAGSHHTHVGGTGRGRAESNAHFGAGGCRFTHDGPILLRETPLPSPLLPSSAWKQGGVPRDEDGSS</sequence>
<dbReference type="AlphaFoldDB" id="N6X9K9"/>
<feature type="region of interest" description="Disordered" evidence="1">
    <location>
        <begin position="1"/>
        <end position="34"/>
    </location>
</feature>
<keyword evidence="3" id="KW-1185">Reference proteome</keyword>
<dbReference type="EMBL" id="AQHZ01000024">
    <property type="protein sequence ID" value="ENO17828.1"/>
    <property type="molecule type" value="Genomic_DNA"/>
</dbReference>
<dbReference type="STRING" id="888050.HMPREF9004_1738"/>
<dbReference type="Proteomes" id="UP000013015">
    <property type="component" value="Unassembled WGS sequence"/>
</dbReference>
<evidence type="ECO:0000256" key="1">
    <source>
        <dbReference type="SAM" id="MobiDB-lite"/>
    </source>
</evidence>
<dbReference type="PATRIC" id="fig|888050.3.peg.1674"/>
<dbReference type="HOGENOM" id="CLU_2679328_0_0_11"/>
<evidence type="ECO:0000313" key="2">
    <source>
        <dbReference type="EMBL" id="ENO17828.1"/>
    </source>
</evidence>
<evidence type="ECO:0000313" key="3">
    <source>
        <dbReference type="Proteomes" id="UP000013015"/>
    </source>
</evidence>
<name>N6X9K9_9ACTO</name>
<reference evidence="2 3" key="1">
    <citation type="submission" date="2013-03" db="EMBL/GenBank/DDBJ databases">
        <title>Reference genome for the Human Microbiome Project.</title>
        <authorList>
            <person name="Aqrawi P."/>
            <person name="Ayvaz T."/>
            <person name="Bess C."/>
            <person name="Blankenburg K."/>
            <person name="Coyle M."/>
            <person name="Deng J."/>
            <person name="Forbes L."/>
            <person name="Fowler G."/>
            <person name="Francisco L."/>
            <person name="Fu Q."/>
            <person name="Gibbs R."/>
            <person name="Gross S."/>
            <person name="Gubbala S."/>
            <person name="Hale W."/>
            <person name="Hemphill L."/>
            <person name="Highlander S."/>
            <person name="Hirani K."/>
            <person name="Jackson L."/>
            <person name="Jakkamsetti A."/>
            <person name="Javaid M."/>
            <person name="Jayaseelan J.C."/>
            <person name="Jiang H."/>
            <person name="Joshi V."/>
            <person name="Korchina V."/>
            <person name="Kovar C."/>
            <person name="Lara F."/>
            <person name="Lee S."/>
            <person name="Liu Y."/>
            <person name="Mata R."/>
            <person name="Mathew T."/>
            <person name="Munidasa M."/>
            <person name="Muzny D."/>
            <person name="Nazareth L."/>
            <person name="Ngo R."/>
            <person name="Nguyen L."/>
            <person name="Nguyen N."/>
            <person name="Okwuonu G."/>
            <person name="Ongeri F."/>
            <person name="Palculict T."/>
            <person name="Patil S."/>
            <person name="Petrosino J."/>
            <person name="Pham C."/>
            <person name="Pham P."/>
            <person name="Pu L.-L."/>
            <person name="Qin X."/>
            <person name="Qu J."/>
            <person name="Reid J."/>
            <person name="Ross M."/>
            <person name="Ruth R."/>
            <person name="Saada N."/>
            <person name="San Lucas F."/>
            <person name="Santibanez J."/>
            <person name="Shang Y."/>
            <person name="Simmons D."/>
            <person name="Song X.-Z."/>
            <person name="Tang L.-Y."/>
            <person name="Thornton R."/>
            <person name="Warren J."/>
            <person name="Weissenberger G."/>
            <person name="Wilczek-Boney K."/>
            <person name="Worley K."/>
            <person name="Youmans B."/>
            <person name="Zhang J."/>
            <person name="Zhang L."/>
            <person name="Zhao Z."/>
            <person name="Zhou C."/>
            <person name="Zhu D."/>
            <person name="Zhu Y."/>
        </authorList>
    </citation>
    <scope>NUCLEOTIDE SEQUENCE [LARGE SCALE GENOMIC DNA]</scope>
    <source>
        <strain evidence="2 3">F0333</strain>
    </source>
</reference>
<accession>N6X9K9</accession>
<organism evidence="2 3">
    <name type="scientific">Schaalia cardiffensis F0333</name>
    <dbReference type="NCBI Taxonomy" id="888050"/>
    <lineage>
        <taxon>Bacteria</taxon>
        <taxon>Bacillati</taxon>
        <taxon>Actinomycetota</taxon>
        <taxon>Actinomycetes</taxon>
        <taxon>Actinomycetales</taxon>
        <taxon>Actinomycetaceae</taxon>
        <taxon>Schaalia</taxon>
    </lineage>
</organism>
<feature type="region of interest" description="Disordered" evidence="1">
    <location>
        <begin position="48"/>
        <end position="74"/>
    </location>
</feature>
<gene>
    <name evidence="2" type="ORF">HMPREF9004_1738</name>
</gene>
<protein>
    <submittedName>
        <fullName evidence="2">Uncharacterized protein</fullName>
    </submittedName>
</protein>
<comment type="caution">
    <text evidence="2">The sequence shown here is derived from an EMBL/GenBank/DDBJ whole genome shotgun (WGS) entry which is preliminary data.</text>
</comment>
<proteinExistence type="predicted"/>